<comment type="caution">
    <text evidence="2">The sequence shown here is derived from an EMBL/GenBank/DDBJ whole genome shotgun (WGS) entry which is preliminary data.</text>
</comment>
<proteinExistence type="predicted"/>
<name>A0AAV1T291_9STRA</name>
<dbReference type="AlphaFoldDB" id="A0AAV1T291"/>
<evidence type="ECO:0000313" key="3">
    <source>
        <dbReference type="Proteomes" id="UP001162060"/>
    </source>
</evidence>
<dbReference type="EMBL" id="CAKLBY020000016">
    <property type="protein sequence ID" value="CAK7898256.1"/>
    <property type="molecule type" value="Genomic_DNA"/>
</dbReference>
<organism evidence="2 3">
    <name type="scientific">Peronospora matthiolae</name>
    <dbReference type="NCBI Taxonomy" id="2874970"/>
    <lineage>
        <taxon>Eukaryota</taxon>
        <taxon>Sar</taxon>
        <taxon>Stramenopiles</taxon>
        <taxon>Oomycota</taxon>
        <taxon>Peronosporomycetes</taxon>
        <taxon>Peronosporales</taxon>
        <taxon>Peronosporaceae</taxon>
        <taxon>Peronospora</taxon>
    </lineage>
</organism>
<reference evidence="2" key="1">
    <citation type="submission" date="2024-01" db="EMBL/GenBank/DDBJ databases">
        <authorList>
            <person name="Webb A."/>
        </authorList>
    </citation>
    <scope>NUCLEOTIDE SEQUENCE</scope>
    <source>
        <strain evidence="2">Pm1</strain>
    </source>
</reference>
<dbReference type="EMBL" id="CAKLBY020000016">
    <property type="protein sequence ID" value="CAK7898277.1"/>
    <property type="molecule type" value="Genomic_DNA"/>
</dbReference>
<evidence type="ECO:0000313" key="1">
    <source>
        <dbReference type="EMBL" id="CAK7898256.1"/>
    </source>
</evidence>
<sequence length="188" mass="20941">MVSTATKRSLVYWFPNAHISRIAQCARFAWGFSTVPFVDMFQLIRYGAKVVAPRTICRRTAQTMDNSLCILPVAANQEQTDVIAFSLPTSCALPKCVSGRIDDRQASPSAECTRSPYAVALPLPSLSRDSANRLDDSYDLLASQWTQMVTETRQFYAQIAKLQSSLVGPVLTFGNSQERVEVGELRRR</sequence>
<evidence type="ECO:0000313" key="2">
    <source>
        <dbReference type="EMBL" id="CAK7898277.1"/>
    </source>
</evidence>
<protein>
    <submittedName>
        <fullName evidence="2">Uncharacterized protein</fullName>
    </submittedName>
</protein>
<gene>
    <name evidence="1" type="ORF">PM001_LOCUS1599</name>
    <name evidence="2" type="ORF">PM001_LOCUS1606</name>
</gene>
<dbReference type="Proteomes" id="UP001162060">
    <property type="component" value="Unassembled WGS sequence"/>
</dbReference>
<accession>A0AAV1T291</accession>